<dbReference type="EMBL" id="CP132942">
    <property type="protein sequence ID" value="XCB31404.1"/>
    <property type="molecule type" value="Genomic_DNA"/>
</dbReference>
<feature type="transmembrane region" description="Helical" evidence="2">
    <location>
        <begin position="12"/>
        <end position="30"/>
    </location>
</feature>
<evidence type="ECO:0000256" key="1">
    <source>
        <dbReference type="SAM" id="MobiDB-lite"/>
    </source>
</evidence>
<dbReference type="RefSeq" id="WP_353062249.1">
    <property type="nucleotide sequence ID" value="NZ_CP132942.1"/>
</dbReference>
<reference evidence="3" key="2">
    <citation type="journal article" date="2024" name="Environ. Microbiol.">
        <title>Genome analysis and description of Tunturibacter gen. nov. expands the diversity of Terriglobia in tundra soils.</title>
        <authorList>
            <person name="Messyasz A."/>
            <person name="Mannisto M.K."/>
            <person name="Kerkhof L.J."/>
            <person name="Haggblom M.M."/>
        </authorList>
    </citation>
    <scope>NUCLEOTIDE SEQUENCE</scope>
    <source>
        <strain evidence="3">X5P6</strain>
    </source>
</reference>
<keyword evidence="2" id="KW-1133">Transmembrane helix</keyword>
<protein>
    <submittedName>
        <fullName evidence="3">Uncharacterized protein</fullName>
    </submittedName>
</protein>
<reference evidence="3" key="1">
    <citation type="submission" date="2023-08" db="EMBL/GenBank/DDBJ databases">
        <authorList>
            <person name="Messyasz A."/>
            <person name="Mannisto M.K."/>
            <person name="Kerkhof L.J."/>
            <person name="Haggblom M."/>
        </authorList>
    </citation>
    <scope>NUCLEOTIDE SEQUENCE</scope>
    <source>
        <strain evidence="3">X5P6</strain>
    </source>
</reference>
<sequence length="121" mass="12777">MQWEKVITDPLGIAGFALSLAFALATRVISQKRKGQNRWLAPAAYALAVICVVGGFSLAWHRDSAKPVPVPVPPAAIAPQPATRPSSITIGDINQSGDGNVAGVQGDVRINSQQKKSRAHK</sequence>
<feature type="region of interest" description="Disordered" evidence="1">
    <location>
        <begin position="76"/>
        <end position="121"/>
    </location>
</feature>
<dbReference type="AlphaFoldDB" id="A0AAU7ZJN2"/>
<organism evidence="3">
    <name type="scientific">Tunturiibacter psychrotolerans</name>
    <dbReference type="NCBI Taxonomy" id="3069686"/>
    <lineage>
        <taxon>Bacteria</taxon>
        <taxon>Pseudomonadati</taxon>
        <taxon>Acidobacteriota</taxon>
        <taxon>Terriglobia</taxon>
        <taxon>Terriglobales</taxon>
        <taxon>Acidobacteriaceae</taxon>
        <taxon>Tunturiibacter</taxon>
    </lineage>
</organism>
<keyword evidence="2" id="KW-0472">Membrane</keyword>
<feature type="transmembrane region" description="Helical" evidence="2">
    <location>
        <begin position="42"/>
        <end position="60"/>
    </location>
</feature>
<proteinExistence type="predicted"/>
<keyword evidence="2" id="KW-0812">Transmembrane</keyword>
<evidence type="ECO:0000256" key="2">
    <source>
        <dbReference type="SAM" id="Phobius"/>
    </source>
</evidence>
<evidence type="ECO:0000313" key="3">
    <source>
        <dbReference type="EMBL" id="XCB31404.1"/>
    </source>
</evidence>
<gene>
    <name evidence="3" type="ORF">RBB77_13155</name>
</gene>
<name>A0AAU7ZJN2_9BACT</name>
<feature type="compositionally biased region" description="Polar residues" evidence="1">
    <location>
        <begin position="83"/>
        <end position="98"/>
    </location>
</feature>
<dbReference type="KEGG" id="tpsc:RBB77_13155"/>
<accession>A0AAU7ZJN2</accession>